<keyword evidence="2" id="KW-1185">Reference proteome</keyword>
<sequence length="607" mass="68399">MLSASKTVARPLHHPQRVQLASRTTEPTLTCPRSLKRSKSIQIRSYGTFGKVPGGSATPKPRLRFAPSPTGYLHLGGLRTALFNHLFAKRYGGTWVLRIEDTDQKRLVPGSIDSLIETLHWSKLEYDEGPDKAGSYGPYIQSERLEIYARYAERLLKEGKAYRDFRGESNITHSGKRDMVFRENYLPPDEDEARQLIRDGKPFVVRLKAETRPTDHEDLVYGRINFPADPLKYGTEDPILLKSNGWPTYHLANVVDDHEMGITHVLRGEEWLPSLPKHLWLYRALGLTPPKFAHLPLLINPDGTKLSKRTGDVKVEDYRSRGFEPEALNNFVALMGYNHHRSRDQAESGLNSQGKGKTGKKVEMDDGEVMSMEELISGFEISKVTQSRAAVSLPKLFFLNSRHMTRKLEDPTPNGGRDDIVSRVRPLLEEEFPEVAQLPDDRIVKIVQLTKGTSETLKDVPKSSAILFKTPSWSDPEPKSLFERNPKMSNLYLESIRALRRALNEKGSDAVLDDLGELNKMLRNLGEDLVGEGSSKEERKEEDERALLGQGKKGAKKRSNVMVPLRFALTATDKGPTLAELINFLGKEEVLKRLEQAESVYLNGGLS</sequence>
<evidence type="ECO:0000313" key="2">
    <source>
        <dbReference type="Proteomes" id="UP000245626"/>
    </source>
</evidence>
<gene>
    <name evidence="1" type="ORF">IE53DRAFT_382276</name>
</gene>
<proteinExistence type="predicted"/>
<reference evidence="1 2" key="1">
    <citation type="journal article" date="2018" name="Mol. Biol. Evol.">
        <title>Broad Genomic Sampling Reveals a Smut Pathogenic Ancestry of the Fungal Clade Ustilaginomycotina.</title>
        <authorList>
            <person name="Kijpornyongpan T."/>
            <person name="Mondo S.J."/>
            <person name="Barry K."/>
            <person name="Sandor L."/>
            <person name="Lee J."/>
            <person name="Lipzen A."/>
            <person name="Pangilinan J."/>
            <person name="LaButti K."/>
            <person name="Hainaut M."/>
            <person name="Henrissat B."/>
            <person name="Grigoriev I.V."/>
            <person name="Spatafora J.W."/>
            <person name="Aime M.C."/>
        </authorList>
    </citation>
    <scope>NUCLEOTIDE SEQUENCE [LARGE SCALE GENOMIC DNA]</scope>
    <source>
        <strain evidence="1 2">SA 807</strain>
    </source>
</reference>
<accession>A0ACD0NN62</accession>
<dbReference type="EMBL" id="KZ820493">
    <property type="protein sequence ID" value="PWN47239.1"/>
    <property type="molecule type" value="Genomic_DNA"/>
</dbReference>
<evidence type="ECO:0000313" key="1">
    <source>
        <dbReference type="EMBL" id="PWN47239.1"/>
    </source>
</evidence>
<organism evidence="1 2">
    <name type="scientific">Violaceomyces palustris</name>
    <dbReference type="NCBI Taxonomy" id="1673888"/>
    <lineage>
        <taxon>Eukaryota</taxon>
        <taxon>Fungi</taxon>
        <taxon>Dikarya</taxon>
        <taxon>Basidiomycota</taxon>
        <taxon>Ustilaginomycotina</taxon>
        <taxon>Ustilaginomycetes</taxon>
        <taxon>Violaceomycetales</taxon>
        <taxon>Violaceomycetaceae</taxon>
        <taxon>Violaceomyces</taxon>
    </lineage>
</organism>
<dbReference type="Proteomes" id="UP000245626">
    <property type="component" value="Unassembled WGS sequence"/>
</dbReference>
<protein>
    <submittedName>
        <fullName evidence="1">Glutamyl-tRNA synthetase</fullName>
    </submittedName>
</protein>
<name>A0ACD0NN62_9BASI</name>